<keyword evidence="3" id="KW-1185">Reference proteome</keyword>
<dbReference type="InterPro" id="IPR011010">
    <property type="entry name" value="DNA_brk_join_enz"/>
</dbReference>
<name>A0AAV8VAR2_9CUCU</name>
<dbReference type="PANTHER" id="PTHR33480:SF1">
    <property type="entry name" value="TYR RECOMBINASE DOMAIN-CONTAINING PROTEIN"/>
    <property type="match status" value="1"/>
</dbReference>
<dbReference type="PANTHER" id="PTHR33480">
    <property type="entry name" value="SET DOMAIN-CONTAINING PROTEIN-RELATED"/>
    <property type="match status" value="1"/>
</dbReference>
<sequence>MKRASERTKFLLSLANHEKVAFVSDVGDVTVNQIAESCGSSRNDSEDEGTPKGFVDFESSGSEYIPSTLPSVSTDQADYLDSWYENSPVTPTQTISVQSNANLKFSSNLSKFKQIWILQKILDIFHVLCPIPIFNSFGDIDVASKYPPNIVIKEGLQENKSHEDFQEDTPHQDNNEPVFETLESGNRNVIYNRTDYFTNKAIDSVVEPNNGALFQTSENFDIVLHTGIDSTNQTLDTTVECPVHTTVVCNQHDDIALPNQKTTKERETICPICFQEVTTHFPRHLLRHHGNSKQVKLLNSLKPRSKERLDMIAALRKQGYFYMKTEKGILKPVRSHYSKKLLYKHVKICKLKPPDTTNPGKNCLSKSQTYMASMTSKNQNFLKSSRIREEVFSIMRPDEISGVAKNDPLICLYGEELLNKHKRKQICTVVSNKIREMARLLIAVKSVDPEVNSLFDALKPEKFQCLILAVKSISGYNTETKSFKAPSLALHMGTNLKIVCDLAFKIVVEKRNIPKVTWTDRQEKKTEIKELKKLIVGHWCTELSSLALKDLKEKQWETPVQLPQTSDIQKFQSYISDLADKSYDRLTSGPPYTAKDYKTLTECVLVLTVMFNRKRIGDVQYLTIANYLQSLTAVEKILIKKFKRVVTGGKGSKPIPILFLTKLQKFISCLIEVRRNSDIVPQSNTYLFANPGSQNRWMSGTNVVRHLGQECGVQNPGLLTSTKFRKHIVTTLQLMSMDETEMDQVATFMGHTRKTHSEFYRLPQDIFQTAKVAKVLLLLEKGKGQEFQGKSLNDIHLEKEMYYSSESEIESDEGEAIPLSERALSRVSMRNILRGNVDPGTSSSMENYEHDEQPNVENIGGLSNETEDNEDISGNVTARVPPASKSKATVKKNNITNQGPVLQSPNNTLVHGYLIACRSIDNIWSCSLDAETETASVKKLYKTHKKTESLQRDMSVRN</sequence>
<dbReference type="AlphaFoldDB" id="A0AAV8VAR2"/>
<comment type="caution">
    <text evidence="2">The sequence shown here is derived from an EMBL/GenBank/DDBJ whole genome shotgun (WGS) entry which is preliminary data.</text>
</comment>
<feature type="region of interest" description="Disordered" evidence="1">
    <location>
        <begin position="854"/>
        <end position="886"/>
    </location>
</feature>
<dbReference type="GO" id="GO:0003677">
    <property type="term" value="F:DNA binding"/>
    <property type="evidence" value="ECO:0007669"/>
    <property type="project" value="InterPro"/>
</dbReference>
<protein>
    <recommendedName>
        <fullName evidence="4">C2H2-type domain-containing protein</fullName>
    </recommendedName>
</protein>
<evidence type="ECO:0000313" key="2">
    <source>
        <dbReference type="EMBL" id="KAJ8911356.1"/>
    </source>
</evidence>
<evidence type="ECO:0008006" key="4">
    <source>
        <dbReference type="Google" id="ProtNLM"/>
    </source>
</evidence>
<reference evidence="2 3" key="1">
    <citation type="journal article" date="2023" name="Insect Mol. Biol.">
        <title>Genome sequencing provides insights into the evolution of gene families encoding plant cell wall-degrading enzymes in longhorned beetles.</title>
        <authorList>
            <person name="Shin N.R."/>
            <person name="Okamura Y."/>
            <person name="Kirsch R."/>
            <person name="Pauchet Y."/>
        </authorList>
    </citation>
    <scope>NUCLEOTIDE SEQUENCE [LARGE SCALE GENOMIC DNA]</scope>
    <source>
        <strain evidence="2">EAD_L_NR</strain>
    </source>
</reference>
<accession>A0AAV8VAR2</accession>
<evidence type="ECO:0000256" key="1">
    <source>
        <dbReference type="SAM" id="MobiDB-lite"/>
    </source>
</evidence>
<organism evidence="2 3">
    <name type="scientific">Exocentrus adspersus</name>
    <dbReference type="NCBI Taxonomy" id="1586481"/>
    <lineage>
        <taxon>Eukaryota</taxon>
        <taxon>Metazoa</taxon>
        <taxon>Ecdysozoa</taxon>
        <taxon>Arthropoda</taxon>
        <taxon>Hexapoda</taxon>
        <taxon>Insecta</taxon>
        <taxon>Pterygota</taxon>
        <taxon>Neoptera</taxon>
        <taxon>Endopterygota</taxon>
        <taxon>Coleoptera</taxon>
        <taxon>Polyphaga</taxon>
        <taxon>Cucujiformia</taxon>
        <taxon>Chrysomeloidea</taxon>
        <taxon>Cerambycidae</taxon>
        <taxon>Lamiinae</taxon>
        <taxon>Acanthocinini</taxon>
        <taxon>Exocentrus</taxon>
    </lineage>
</organism>
<gene>
    <name evidence="2" type="ORF">NQ315_011649</name>
</gene>
<evidence type="ECO:0000313" key="3">
    <source>
        <dbReference type="Proteomes" id="UP001159042"/>
    </source>
</evidence>
<proteinExistence type="predicted"/>
<dbReference type="SUPFAM" id="SSF56349">
    <property type="entry name" value="DNA breaking-rejoining enzymes"/>
    <property type="match status" value="1"/>
</dbReference>
<dbReference type="Proteomes" id="UP001159042">
    <property type="component" value="Unassembled WGS sequence"/>
</dbReference>
<dbReference type="EMBL" id="JANEYG010000198">
    <property type="protein sequence ID" value="KAJ8911356.1"/>
    <property type="molecule type" value="Genomic_DNA"/>
</dbReference>